<evidence type="ECO:0000313" key="15">
    <source>
        <dbReference type="Proteomes" id="UP000199771"/>
    </source>
</evidence>
<dbReference type="STRING" id="1076937.SAMN04488120_103226"/>
<keyword evidence="5 10" id="KW-0812">Transmembrane</keyword>
<evidence type="ECO:0000256" key="10">
    <source>
        <dbReference type="PROSITE-ProRule" id="PRU01360"/>
    </source>
</evidence>
<keyword evidence="15" id="KW-1185">Reference proteome</keyword>
<evidence type="ECO:0000256" key="6">
    <source>
        <dbReference type="ARBA" id="ARBA00023077"/>
    </source>
</evidence>
<dbReference type="AlphaFoldDB" id="A0A1I2ICP3"/>
<evidence type="ECO:0000256" key="2">
    <source>
        <dbReference type="ARBA" id="ARBA00009810"/>
    </source>
</evidence>
<feature type="domain" description="TonB-dependent receptor-like beta-barrel" evidence="12">
    <location>
        <begin position="145"/>
        <end position="648"/>
    </location>
</feature>
<accession>A0A1I2ICP3</accession>
<dbReference type="CDD" id="cd01347">
    <property type="entry name" value="ligand_gated_channel"/>
    <property type="match status" value="1"/>
</dbReference>
<organism evidence="14 15">
    <name type="scientific">Fontimonas thermophila</name>
    <dbReference type="NCBI Taxonomy" id="1076937"/>
    <lineage>
        <taxon>Bacteria</taxon>
        <taxon>Pseudomonadati</taxon>
        <taxon>Pseudomonadota</taxon>
        <taxon>Gammaproteobacteria</taxon>
        <taxon>Nevskiales</taxon>
        <taxon>Nevskiaceae</taxon>
        <taxon>Fontimonas</taxon>
    </lineage>
</organism>
<dbReference type="SUPFAM" id="SSF56935">
    <property type="entry name" value="Porins"/>
    <property type="match status" value="1"/>
</dbReference>
<dbReference type="Gene3D" id="2.40.170.20">
    <property type="entry name" value="TonB-dependent receptor, beta-barrel domain"/>
    <property type="match status" value="1"/>
</dbReference>
<sequence>MCQVSPSGRVRGGGGYGDSIAIRGYSASSDITVDGVRDSAQYTRSDSFNLEQVEVTKGANSVYSGVGAIGGTINLVTKTPKANAERVITAGVGTDGYYRLTADLNQPFAETAAARLNLMTHVNDVPGRDVERYERWGLAPSLALGIGTATRLTLTGFYQEDENIPEYGVLFRNNRPVPGVDPSDYFGYRNVDIQKSKTASSTAIIDHRVSSLLRIRNLSRWAQTEQLTIVDPPQGNVCIEAGQPPLGATSGTCTTSGTYQPSGPRGNVRDTENAILTNQTDLTWTFATGDVRHTLVTGFQLSHERYGIDGSREFNNPDGSPVTSFPVMDLYNPDSFYTGPRNRLRTSKADGSVENVAVYAFDALELSERWELNGGLRYERNVGSTTPYTIKTYTAPTSANPDPDNSNLGAIIGGGVPATNSEDLLSYRAGLIFKPVPNGSVYIAYGNSETPSKASVNASCRAVPTSSSGANCSVDPEQARNYELGSKWEFADGALSVNAALFRNERNRFRVNDPESPTGEQVLDGKNRVDGVEIGAYGQITPQWSVFASFVHLDSEILQSVADGVESDPQKGKPLPNTPDNALSLWTVYELPIRLRVGYGVQYQGEVLPNGSAPAPNDVKVPGYWVHRAMVGYAAVPKLDFQLNVNNIFDEEYYTRIRGNGWATPGEGFNTVLSAFYRF</sequence>
<dbReference type="GO" id="GO:0015891">
    <property type="term" value="P:siderophore transport"/>
    <property type="evidence" value="ECO:0007669"/>
    <property type="project" value="InterPro"/>
</dbReference>
<evidence type="ECO:0000256" key="8">
    <source>
        <dbReference type="ARBA" id="ARBA00023170"/>
    </source>
</evidence>
<dbReference type="NCBIfam" id="TIGR01783">
    <property type="entry name" value="TonB-siderophor"/>
    <property type="match status" value="1"/>
</dbReference>
<dbReference type="Proteomes" id="UP000199771">
    <property type="component" value="Unassembled WGS sequence"/>
</dbReference>
<dbReference type="InterPro" id="IPR010105">
    <property type="entry name" value="TonB_sidphr_rcpt"/>
</dbReference>
<evidence type="ECO:0000256" key="3">
    <source>
        <dbReference type="ARBA" id="ARBA00022448"/>
    </source>
</evidence>
<dbReference type="GO" id="GO:0009279">
    <property type="term" value="C:cell outer membrane"/>
    <property type="evidence" value="ECO:0007669"/>
    <property type="project" value="UniProtKB-SubCell"/>
</dbReference>
<dbReference type="PANTHER" id="PTHR32552:SF83">
    <property type="entry name" value="BLR3904 PROTEIN"/>
    <property type="match status" value="1"/>
</dbReference>
<evidence type="ECO:0000256" key="11">
    <source>
        <dbReference type="RuleBase" id="RU003357"/>
    </source>
</evidence>
<keyword evidence="7 10" id="KW-0472">Membrane</keyword>
<dbReference type="Gene3D" id="2.170.130.10">
    <property type="entry name" value="TonB-dependent receptor, plug domain"/>
    <property type="match status" value="1"/>
</dbReference>
<evidence type="ECO:0000313" key="14">
    <source>
        <dbReference type="EMBL" id="SFF40055.1"/>
    </source>
</evidence>
<feature type="domain" description="TonB-dependent receptor plug" evidence="13">
    <location>
        <begin position="10"/>
        <end position="72"/>
    </location>
</feature>
<keyword evidence="9 10" id="KW-0998">Cell outer membrane</keyword>
<evidence type="ECO:0000256" key="9">
    <source>
        <dbReference type="ARBA" id="ARBA00023237"/>
    </source>
</evidence>
<dbReference type="Pfam" id="PF07715">
    <property type="entry name" value="Plug"/>
    <property type="match status" value="1"/>
</dbReference>
<dbReference type="EMBL" id="FOOC01000003">
    <property type="protein sequence ID" value="SFF40055.1"/>
    <property type="molecule type" value="Genomic_DNA"/>
</dbReference>
<evidence type="ECO:0000256" key="5">
    <source>
        <dbReference type="ARBA" id="ARBA00022692"/>
    </source>
</evidence>
<comment type="subcellular location">
    <subcellularLocation>
        <location evidence="1 10">Cell outer membrane</location>
        <topology evidence="1 10">Multi-pass membrane protein</topology>
    </subcellularLocation>
</comment>
<keyword evidence="4 10" id="KW-1134">Transmembrane beta strand</keyword>
<dbReference type="GO" id="GO:0015344">
    <property type="term" value="F:siderophore uptake transmembrane transporter activity"/>
    <property type="evidence" value="ECO:0007669"/>
    <property type="project" value="TreeGrafter"/>
</dbReference>
<dbReference type="InterPro" id="IPR012910">
    <property type="entry name" value="Plug_dom"/>
</dbReference>
<dbReference type="Pfam" id="PF00593">
    <property type="entry name" value="TonB_dep_Rec_b-barrel"/>
    <property type="match status" value="1"/>
</dbReference>
<keyword evidence="8 14" id="KW-0675">Receptor</keyword>
<evidence type="ECO:0000259" key="12">
    <source>
        <dbReference type="Pfam" id="PF00593"/>
    </source>
</evidence>
<keyword evidence="6 11" id="KW-0798">TonB box</keyword>
<gene>
    <name evidence="14" type="ORF">SAMN04488120_103226</name>
</gene>
<reference evidence="14 15" key="1">
    <citation type="submission" date="2016-10" db="EMBL/GenBank/DDBJ databases">
        <authorList>
            <person name="de Groot N.N."/>
        </authorList>
    </citation>
    <scope>NUCLEOTIDE SEQUENCE [LARGE SCALE GENOMIC DNA]</scope>
    <source>
        <strain evidence="14 15">DSM 23609</strain>
    </source>
</reference>
<keyword evidence="3 10" id="KW-0813">Transport</keyword>
<dbReference type="InterPro" id="IPR036942">
    <property type="entry name" value="Beta-barrel_TonB_sf"/>
</dbReference>
<evidence type="ECO:0000256" key="4">
    <source>
        <dbReference type="ARBA" id="ARBA00022452"/>
    </source>
</evidence>
<evidence type="ECO:0000256" key="1">
    <source>
        <dbReference type="ARBA" id="ARBA00004571"/>
    </source>
</evidence>
<dbReference type="PANTHER" id="PTHR32552">
    <property type="entry name" value="FERRICHROME IRON RECEPTOR-RELATED"/>
    <property type="match status" value="1"/>
</dbReference>
<dbReference type="InterPro" id="IPR039426">
    <property type="entry name" value="TonB-dep_rcpt-like"/>
</dbReference>
<dbReference type="GO" id="GO:0038023">
    <property type="term" value="F:signaling receptor activity"/>
    <property type="evidence" value="ECO:0007669"/>
    <property type="project" value="InterPro"/>
</dbReference>
<evidence type="ECO:0000256" key="7">
    <source>
        <dbReference type="ARBA" id="ARBA00023136"/>
    </source>
</evidence>
<evidence type="ECO:0000259" key="13">
    <source>
        <dbReference type="Pfam" id="PF07715"/>
    </source>
</evidence>
<protein>
    <submittedName>
        <fullName evidence="14">Catecholate siderophore receptor</fullName>
    </submittedName>
</protein>
<dbReference type="InterPro" id="IPR000531">
    <property type="entry name" value="Beta-barrel_TonB"/>
</dbReference>
<name>A0A1I2ICP3_9GAMM</name>
<dbReference type="RefSeq" id="WP_268762362.1">
    <property type="nucleotide sequence ID" value="NZ_FOOC01000003.1"/>
</dbReference>
<proteinExistence type="inferred from homology"/>
<dbReference type="PROSITE" id="PS52016">
    <property type="entry name" value="TONB_DEPENDENT_REC_3"/>
    <property type="match status" value="1"/>
</dbReference>
<comment type="similarity">
    <text evidence="2 10 11">Belongs to the TonB-dependent receptor family.</text>
</comment>
<dbReference type="InterPro" id="IPR037066">
    <property type="entry name" value="Plug_dom_sf"/>
</dbReference>